<dbReference type="GO" id="GO:0008703">
    <property type="term" value="F:5-amino-6-(5-phosphoribosylamino)uracil reductase activity"/>
    <property type="evidence" value="ECO:0007669"/>
    <property type="project" value="UniProtKB-EC"/>
</dbReference>
<dbReference type="InterPro" id="IPR050765">
    <property type="entry name" value="Riboflavin_Biosynth_HTPR"/>
</dbReference>
<gene>
    <name evidence="18" type="ORF">MED297_09501</name>
</gene>
<dbReference type="PANTHER" id="PTHR38011">
    <property type="entry name" value="DIHYDROFOLATE REDUCTASE FAMILY PROTEIN (AFU_ORTHOLOGUE AFUA_8G06820)"/>
    <property type="match status" value="1"/>
</dbReference>
<dbReference type="CDD" id="cd01284">
    <property type="entry name" value="Riboflavin_deaminase-reductase"/>
    <property type="match status" value="1"/>
</dbReference>
<feature type="binding site" evidence="15">
    <location>
        <position position="205"/>
    </location>
    <ligand>
        <name>NADP(+)</name>
        <dbReference type="ChEBI" id="CHEBI:58349"/>
    </ligand>
</feature>
<dbReference type="InterPro" id="IPR016193">
    <property type="entry name" value="Cytidine_deaminase-like"/>
</dbReference>
<dbReference type="NCBIfam" id="TIGR00326">
    <property type="entry name" value="eubact_ribD"/>
    <property type="match status" value="1"/>
</dbReference>
<feature type="binding site" evidence="15">
    <location>
        <position position="159"/>
    </location>
    <ligand>
        <name>NADP(+)</name>
        <dbReference type="ChEBI" id="CHEBI:58349"/>
    </ligand>
</feature>
<dbReference type="Proteomes" id="UP000005953">
    <property type="component" value="Unassembled WGS sequence"/>
</dbReference>
<keyword evidence="11 13" id="KW-0560">Oxidoreductase</keyword>
<comment type="cofactor">
    <cofactor evidence="13 16">
        <name>Zn(2+)</name>
        <dbReference type="ChEBI" id="CHEBI:29105"/>
    </cofactor>
    <text evidence="13 16">Binds 1 zinc ion.</text>
</comment>
<sequence>MVMSMTSHDAWMAQALKLAARGRRTTTPNPNVGCVIVRDGELVGSGYHRKAGTPHAEVHALAEAGSKARGATAYVTLEPCSHYGKTPPCADALIKAGVANVVCAMTDPNPQVAGQGLEKLRNAGIEVISGVLNAEAERLNRGFLKRMRTGRPWLVAKMAASLDGGTALANGDSQWITGPEARQDVQSGRADSCAVVTGVETVVADNPSLNVRLDGADRQPVRIILDTQARTPVPSTIVTLPGRTVIIHGAQANPLSLERLQAAGFELVEMATANDHIDLPAFLSWCGQQAFNRVWLEAGATLTGAFAEQGLLDELWLYQAPIMLGGATRPVADFRLDSLKQAHRFDVDDVRFVGKDIRWQLLPAFP</sequence>
<protein>
    <recommendedName>
        <fullName evidence="13">Riboflavin biosynthesis protein RibD</fullName>
    </recommendedName>
    <domain>
        <recommendedName>
            <fullName evidence="13">Diaminohydroxyphosphoribosylaminopyrimidine deaminase</fullName>
            <shortName evidence="13">DRAP deaminase</shortName>
            <ecNumber evidence="13">3.5.4.26</ecNumber>
        </recommendedName>
        <alternativeName>
            <fullName evidence="13">Riboflavin-specific deaminase</fullName>
        </alternativeName>
    </domain>
    <domain>
        <recommendedName>
            <fullName evidence="13">5-amino-6-(5-phosphoribosylamino)uracil reductase</fullName>
            <ecNumber evidence="13">1.1.1.193</ecNumber>
        </recommendedName>
        <alternativeName>
            <fullName evidence="13">HTP reductase</fullName>
        </alternativeName>
    </domain>
</protein>
<dbReference type="EMBL" id="AAOE01000052">
    <property type="protein sequence ID" value="EAR07256.1"/>
    <property type="molecule type" value="Genomic_DNA"/>
</dbReference>
<proteinExistence type="inferred from homology"/>
<comment type="function">
    <text evidence="1 13">Converts 2,5-diamino-6-(ribosylamino)-4(3h)-pyrimidinone 5'-phosphate into 5-amino-6-(ribosylamino)-2,4(1h,3h)-pyrimidinedione 5'-phosphate.</text>
</comment>
<feature type="binding site" evidence="15">
    <location>
        <position position="175"/>
    </location>
    <ligand>
        <name>NADP(+)</name>
        <dbReference type="ChEBI" id="CHEBI:58349"/>
    </ligand>
</feature>
<evidence type="ECO:0000256" key="4">
    <source>
        <dbReference type="ARBA" id="ARBA00005259"/>
    </source>
</evidence>
<feature type="active site" description="Proton donor" evidence="14">
    <location>
        <position position="57"/>
    </location>
</feature>
<dbReference type="GO" id="GO:0008835">
    <property type="term" value="F:diaminohydroxyphosphoribosylaminopyrimidine deaminase activity"/>
    <property type="evidence" value="ECO:0007669"/>
    <property type="project" value="UniProtKB-EC"/>
</dbReference>
<feature type="binding site" evidence="15">
    <location>
        <position position="201"/>
    </location>
    <ligand>
        <name>NADP(+)</name>
        <dbReference type="ChEBI" id="CHEBI:58349"/>
    </ligand>
</feature>
<dbReference type="Gene3D" id="3.40.430.10">
    <property type="entry name" value="Dihydrofolate Reductase, subunit A"/>
    <property type="match status" value="1"/>
</dbReference>
<dbReference type="Pfam" id="PF01872">
    <property type="entry name" value="RibD_C"/>
    <property type="match status" value="1"/>
</dbReference>
<dbReference type="GO" id="GO:0008270">
    <property type="term" value="F:zinc ion binding"/>
    <property type="evidence" value="ECO:0007669"/>
    <property type="project" value="InterPro"/>
</dbReference>
<evidence type="ECO:0000256" key="8">
    <source>
        <dbReference type="ARBA" id="ARBA00022801"/>
    </source>
</evidence>
<dbReference type="FunFam" id="3.40.140.10:FF:000025">
    <property type="entry name" value="Riboflavin biosynthesis protein RibD"/>
    <property type="match status" value="1"/>
</dbReference>
<dbReference type="EC" id="1.1.1.193" evidence="13"/>
<keyword evidence="10 13" id="KW-0521">NADP</keyword>
<reference evidence="18 19" key="1">
    <citation type="submission" date="2006-02" db="EMBL/GenBank/DDBJ databases">
        <authorList>
            <person name="Pinhassi J."/>
            <person name="Pedros-Alio C."/>
            <person name="Ferriera S."/>
            <person name="Johnson J."/>
            <person name="Kravitz S."/>
            <person name="Halpern A."/>
            <person name="Remington K."/>
            <person name="Beeson K."/>
            <person name="Tran B."/>
            <person name="Rogers Y.-H."/>
            <person name="Friedman R."/>
            <person name="Venter J.C."/>
        </authorList>
    </citation>
    <scope>NUCLEOTIDE SEQUENCE [LARGE SCALE GENOMIC DNA]</scope>
    <source>
        <strain evidence="18 19">MED297</strain>
    </source>
</reference>
<comment type="pathway">
    <text evidence="2 13">Cofactor biosynthesis; riboflavin biosynthesis; 5-amino-6-(D-ribitylamino)uracil from GTP: step 2/4.</text>
</comment>
<feature type="domain" description="CMP/dCMP-type deaminase" evidence="17">
    <location>
        <begin position="6"/>
        <end position="128"/>
    </location>
</feature>
<comment type="similarity">
    <text evidence="5 13">In the C-terminal section; belongs to the HTP reductase family.</text>
</comment>
<feature type="binding site" evidence="15">
    <location>
        <begin position="299"/>
        <end position="305"/>
    </location>
    <ligand>
        <name>NADP(+)</name>
        <dbReference type="ChEBI" id="CHEBI:58349"/>
    </ligand>
</feature>
<evidence type="ECO:0000256" key="11">
    <source>
        <dbReference type="ARBA" id="ARBA00023002"/>
    </source>
</evidence>
<evidence type="ECO:0000256" key="14">
    <source>
        <dbReference type="PIRSR" id="PIRSR006769-1"/>
    </source>
</evidence>
<feature type="binding site" evidence="16">
    <location>
        <position position="55"/>
    </location>
    <ligand>
        <name>Zn(2+)</name>
        <dbReference type="ChEBI" id="CHEBI:29105"/>
        <note>catalytic</note>
    </ligand>
</feature>
<feature type="binding site" evidence="15">
    <location>
        <position position="173"/>
    </location>
    <ligand>
        <name>substrate</name>
    </ligand>
</feature>
<evidence type="ECO:0000256" key="10">
    <source>
        <dbReference type="ARBA" id="ARBA00022857"/>
    </source>
</evidence>
<comment type="similarity">
    <text evidence="4 13">In the N-terminal section; belongs to the cytidine and deoxycytidylate deaminase family.</text>
</comment>
<comment type="pathway">
    <text evidence="3 13">Cofactor biosynthesis; riboflavin biosynthesis; 5-amino-6-(D-ribitylamino)uracil from GTP: step 3/4.</text>
</comment>
<dbReference type="OrthoDB" id="9800865at2"/>
<dbReference type="UniPathway" id="UPA00275">
    <property type="reaction ID" value="UER00401"/>
</dbReference>
<evidence type="ECO:0000256" key="3">
    <source>
        <dbReference type="ARBA" id="ARBA00004910"/>
    </source>
</evidence>
<name>A4BKT6_9GAMM</name>
<evidence type="ECO:0000313" key="19">
    <source>
        <dbReference type="Proteomes" id="UP000005953"/>
    </source>
</evidence>
<dbReference type="InterPro" id="IPR002125">
    <property type="entry name" value="CMP_dCMP_dom"/>
</dbReference>
<keyword evidence="12" id="KW-0511">Multifunctional enzyme</keyword>
<evidence type="ECO:0000256" key="9">
    <source>
        <dbReference type="ARBA" id="ARBA00022833"/>
    </source>
</evidence>
<dbReference type="InterPro" id="IPR011549">
    <property type="entry name" value="RibD_C"/>
</dbReference>
<evidence type="ECO:0000256" key="2">
    <source>
        <dbReference type="ARBA" id="ARBA00004882"/>
    </source>
</evidence>
<feature type="binding site" evidence="15">
    <location>
        <position position="297"/>
    </location>
    <ligand>
        <name>substrate</name>
    </ligand>
</feature>
<evidence type="ECO:0000256" key="5">
    <source>
        <dbReference type="ARBA" id="ARBA00007417"/>
    </source>
</evidence>
<dbReference type="InterPro" id="IPR024072">
    <property type="entry name" value="DHFR-like_dom_sf"/>
</dbReference>
<dbReference type="Pfam" id="PF00383">
    <property type="entry name" value="dCMP_cyt_deam_1"/>
    <property type="match status" value="1"/>
</dbReference>
<dbReference type="SUPFAM" id="SSF53927">
    <property type="entry name" value="Cytidine deaminase-like"/>
    <property type="match status" value="1"/>
</dbReference>
<dbReference type="Gene3D" id="3.40.140.10">
    <property type="entry name" value="Cytidine Deaminase, domain 2"/>
    <property type="match status" value="1"/>
</dbReference>
<comment type="catalytic activity">
    <reaction evidence="13">
        <text>2,5-diamino-6-hydroxy-4-(5-phosphoribosylamino)-pyrimidine + H2O + H(+) = 5-amino-6-(5-phospho-D-ribosylamino)uracil + NH4(+)</text>
        <dbReference type="Rhea" id="RHEA:21868"/>
        <dbReference type="ChEBI" id="CHEBI:15377"/>
        <dbReference type="ChEBI" id="CHEBI:15378"/>
        <dbReference type="ChEBI" id="CHEBI:28938"/>
        <dbReference type="ChEBI" id="CHEBI:58453"/>
        <dbReference type="ChEBI" id="CHEBI:58614"/>
        <dbReference type="EC" id="3.5.4.26"/>
    </reaction>
</comment>
<evidence type="ECO:0000313" key="18">
    <source>
        <dbReference type="EMBL" id="EAR07256.1"/>
    </source>
</evidence>
<dbReference type="HOGENOM" id="CLU_036590_1_2_6"/>
<dbReference type="AlphaFoldDB" id="A4BKT6"/>
<keyword evidence="7 13" id="KW-0479">Metal-binding</keyword>
<feature type="binding site" evidence="15">
    <location>
        <position position="189"/>
    </location>
    <ligand>
        <name>substrate</name>
    </ligand>
</feature>
<evidence type="ECO:0000259" key="17">
    <source>
        <dbReference type="PROSITE" id="PS51747"/>
    </source>
</evidence>
<evidence type="ECO:0000256" key="1">
    <source>
        <dbReference type="ARBA" id="ARBA00002151"/>
    </source>
</evidence>
<dbReference type="GO" id="GO:0009231">
    <property type="term" value="P:riboflavin biosynthetic process"/>
    <property type="evidence" value="ECO:0007669"/>
    <property type="project" value="UniProtKB-UniPathway"/>
</dbReference>
<dbReference type="InterPro" id="IPR004794">
    <property type="entry name" value="Eubact_RibD"/>
</dbReference>
<dbReference type="NCBIfam" id="TIGR00227">
    <property type="entry name" value="ribD_Cterm"/>
    <property type="match status" value="1"/>
</dbReference>
<evidence type="ECO:0000256" key="13">
    <source>
        <dbReference type="PIRNR" id="PIRNR006769"/>
    </source>
</evidence>
<evidence type="ECO:0000256" key="6">
    <source>
        <dbReference type="ARBA" id="ARBA00022619"/>
    </source>
</evidence>
<dbReference type="PROSITE" id="PS00903">
    <property type="entry name" value="CYT_DCMP_DEAMINASES_1"/>
    <property type="match status" value="1"/>
</dbReference>
<comment type="caution">
    <text evidence="18">The sequence shown here is derived from an EMBL/GenBank/DDBJ whole genome shotgun (WGS) entry which is preliminary data.</text>
</comment>
<organism evidence="18 19">
    <name type="scientific">Reinekea blandensis MED297</name>
    <dbReference type="NCBI Taxonomy" id="314283"/>
    <lineage>
        <taxon>Bacteria</taxon>
        <taxon>Pseudomonadati</taxon>
        <taxon>Pseudomonadota</taxon>
        <taxon>Gammaproteobacteria</taxon>
        <taxon>Oceanospirillales</taxon>
        <taxon>Saccharospirillaceae</taxon>
        <taxon>Reinekea</taxon>
    </lineage>
</organism>
<keyword evidence="19" id="KW-1185">Reference proteome</keyword>
<keyword evidence="9 13" id="KW-0862">Zinc</keyword>
<keyword evidence="8 13" id="KW-0378">Hydrolase</keyword>
<dbReference type="STRING" id="314283.MED297_09501"/>
<evidence type="ECO:0000256" key="16">
    <source>
        <dbReference type="PIRSR" id="PIRSR006769-3"/>
    </source>
</evidence>
<evidence type="ECO:0000256" key="7">
    <source>
        <dbReference type="ARBA" id="ARBA00022723"/>
    </source>
</evidence>
<feature type="binding site" evidence="16">
    <location>
        <position position="80"/>
    </location>
    <ligand>
        <name>Zn(2+)</name>
        <dbReference type="ChEBI" id="CHEBI:29105"/>
        <note>catalytic</note>
    </ligand>
</feature>
<evidence type="ECO:0000256" key="15">
    <source>
        <dbReference type="PIRSR" id="PIRSR006769-2"/>
    </source>
</evidence>
<comment type="catalytic activity">
    <reaction evidence="13">
        <text>5-amino-6-(5-phospho-D-ribitylamino)uracil + NADP(+) = 5-amino-6-(5-phospho-D-ribosylamino)uracil + NADPH + H(+)</text>
        <dbReference type="Rhea" id="RHEA:17845"/>
        <dbReference type="ChEBI" id="CHEBI:15378"/>
        <dbReference type="ChEBI" id="CHEBI:57783"/>
        <dbReference type="ChEBI" id="CHEBI:58349"/>
        <dbReference type="ChEBI" id="CHEBI:58421"/>
        <dbReference type="ChEBI" id="CHEBI:58453"/>
        <dbReference type="EC" id="1.1.1.193"/>
    </reaction>
</comment>
<dbReference type="InterPro" id="IPR002734">
    <property type="entry name" value="RibDG_C"/>
</dbReference>
<dbReference type="EC" id="3.5.4.26" evidence="13"/>
<keyword evidence="6 13" id="KW-0686">Riboflavin biosynthesis</keyword>
<feature type="binding site" evidence="15">
    <location>
        <position position="227"/>
    </location>
    <ligand>
        <name>NADP(+)</name>
        <dbReference type="ChEBI" id="CHEBI:58349"/>
    </ligand>
</feature>
<feature type="binding site" evidence="15">
    <location>
        <position position="209"/>
    </location>
    <ligand>
        <name>substrate</name>
    </ligand>
</feature>
<feature type="binding site" evidence="15">
    <location>
        <position position="212"/>
    </location>
    <ligand>
        <name>substrate</name>
    </ligand>
</feature>
<dbReference type="InterPro" id="IPR016192">
    <property type="entry name" value="APOBEC/CMP_deaminase_Zn-bd"/>
</dbReference>
<dbReference type="SUPFAM" id="SSF53597">
    <property type="entry name" value="Dihydrofolate reductase-like"/>
    <property type="match status" value="1"/>
</dbReference>
<dbReference type="PROSITE" id="PS51747">
    <property type="entry name" value="CYT_DCMP_DEAMINASES_2"/>
    <property type="match status" value="1"/>
</dbReference>
<dbReference type="PIRSF" id="PIRSF006769">
    <property type="entry name" value="RibD"/>
    <property type="match status" value="1"/>
</dbReference>
<dbReference type="PANTHER" id="PTHR38011:SF7">
    <property type="entry name" value="2,5-DIAMINO-6-RIBOSYLAMINO-4(3H)-PYRIMIDINONE 5'-PHOSPHATE REDUCTASE"/>
    <property type="match status" value="1"/>
</dbReference>
<evidence type="ECO:0000256" key="12">
    <source>
        <dbReference type="ARBA" id="ARBA00023268"/>
    </source>
</evidence>
<feature type="binding site" evidence="16">
    <location>
        <position position="89"/>
    </location>
    <ligand>
        <name>Zn(2+)</name>
        <dbReference type="ChEBI" id="CHEBI:29105"/>
        <note>catalytic</note>
    </ligand>
</feature>
<accession>A4BKT6</accession>
<dbReference type="GO" id="GO:0050661">
    <property type="term" value="F:NADP binding"/>
    <property type="evidence" value="ECO:0007669"/>
    <property type="project" value="InterPro"/>
</dbReference>